<name>A0A376GZD8_ENTGA</name>
<dbReference type="EMBL" id="UFYW01000001">
    <property type="protein sequence ID" value="STD83373.1"/>
    <property type="molecule type" value="Genomic_DNA"/>
</dbReference>
<sequence>MIGLTGCSRLVSNEKMTAHSTQKQAVDSSSSNSEKMEKEEQIEISKDPINEAIKTLLKEFGKKWLNYTDVYERNQSVKAYLTDRCVKENGIEDNPHVQYKAIGRIHNVTQDVAQPNHYLLFGEETTNEVTRFVLIQLKIDQQVKKIDAIKVYYVRSV</sequence>
<dbReference type="Proteomes" id="UP000254807">
    <property type="component" value="Unassembled WGS sequence"/>
</dbReference>
<evidence type="ECO:0000256" key="1">
    <source>
        <dbReference type="SAM" id="MobiDB-lite"/>
    </source>
</evidence>
<keyword evidence="3" id="KW-1185">Reference proteome</keyword>
<evidence type="ECO:0000313" key="3">
    <source>
        <dbReference type="Proteomes" id="UP000254807"/>
    </source>
</evidence>
<gene>
    <name evidence="2" type="ORF">NCTC12360_01838</name>
</gene>
<evidence type="ECO:0000313" key="2">
    <source>
        <dbReference type="EMBL" id="STD83373.1"/>
    </source>
</evidence>
<keyword evidence="2" id="KW-0449">Lipoprotein</keyword>
<dbReference type="RefSeq" id="WP_256596969.1">
    <property type="nucleotide sequence ID" value="NZ_JBHULA010000022.1"/>
</dbReference>
<dbReference type="AlphaFoldDB" id="A0A376GZD8"/>
<accession>A0A376GZD8</accession>
<feature type="region of interest" description="Disordered" evidence="1">
    <location>
        <begin position="15"/>
        <end position="43"/>
    </location>
</feature>
<dbReference type="NCBIfam" id="NF042930">
    <property type="entry name" value="EF0163_fam"/>
    <property type="match status" value="1"/>
</dbReference>
<reference evidence="2 3" key="1">
    <citation type="submission" date="2018-06" db="EMBL/GenBank/DDBJ databases">
        <authorList>
            <consortium name="Pathogen Informatics"/>
            <person name="Doyle S."/>
        </authorList>
    </citation>
    <scope>NUCLEOTIDE SEQUENCE [LARGE SCALE GENOMIC DNA]</scope>
    <source>
        <strain evidence="2 3">NCTC12360</strain>
    </source>
</reference>
<dbReference type="InterPro" id="IPR049982">
    <property type="entry name" value="EF0163-like"/>
</dbReference>
<feature type="compositionally biased region" description="Basic and acidic residues" evidence="1">
    <location>
        <begin position="34"/>
        <end position="43"/>
    </location>
</feature>
<feature type="compositionally biased region" description="Polar residues" evidence="1">
    <location>
        <begin position="15"/>
        <end position="27"/>
    </location>
</feature>
<organism evidence="2 3">
    <name type="scientific">Enterococcus gallinarum</name>
    <dbReference type="NCBI Taxonomy" id="1353"/>
    <lineage>
        <taxon>Bacteria</taxon>
        <taxon>Bacillati</taxon>
        <taxon>Bacillota</taxon>
        <taxon>Bacilli</taxon>
        <taxon>Lactobacillales</taxon>
        <taxon>Enterococcaceae</taxon>
        <taxon>Enterococcus</taxon>
    </lineage>
</organism>
<proteinExistence type="predicted"/>
<protein>
    <submittedName>
        <fullName evidence="2">Lipoprotein</fullName>
    </submittedName>
</protein>